<accession>A0A1Y2ETD3</accession>
<dbReference type="EMBL" id="MCFI01000028">
    <property type="protein sequence ID" value="ORY74820.1"/>
    <property type="molecule type" value="Genomic_DNA"/>
</dbReference>
<dbReference type="RefSeq" id="XP_040722126.1">
    <property type="nucleotide sequence ID" value="XM_040871656.1"/>
</dbReference>
<protein>
    <submittedName>
        <fullName evidence="1">Uncharacterized protein</fullName>
    </submittedName>
</protein>
<dbReference type="GeneID" id="63788255"/>
<proteinExistence type="predicted"/>
<dbReference type="AlphaFoldDB" id="A0A1Y2ETD3"/>
<organism evidence="1 2">
    <name type="scientific">Protomyces lactucae-debilis</name>
    <dbReference type="NCBI Taxonomy" id="2754530"/>
    <lineage>
        <taxon>Eukaryota</taxon>
        <taxon>Fungi</taxon>
        <taxon>Dikarya</taxon>
        <taxon>Ascomycota</taxon>
        <taxon>Taphrinomycotina</taxon>
        <taxon>Taphrinomycetes</taxon>
        <taxon>Taphrinales</taxon>
        <taxon>Protomycetaceae</taxon>
        <taxon>Protomyces</taxon>
    </lineage>
</organism>
<name>A0A1Y2ETD3_PROLT</name>
<evidence type="ECO:0000313" key="1">
    <source>
        <dbReference type="EMBL" id="ORY74820.1"/>
    </source>
</evidence>
<sequence>MSGIDAQIARIMEHARLEASAAVNRILDAKLAQMQQQEEDTVDSALSLRLAQLEEAQKILHEQVQVPVEEACRRFTETVSALLQRKEDNLQQRARLKEAMQSKRDSAQRPDGPLVSAEGKLQASLEDATRAALALYGRRCDKVERDLAVTRKKALISRF</sequence>
<comment type="caution">
    <text evidence="1">The sequence shown here is derived from an EMBL/GenBank/DDBJ whole genome shotgun (WGS) entry which is preliminary data.</text>
</comment>
<evidence type="ECO:0000313" key="2">
    <source>
        <dbReference type="Proteomes" id="UP000193685"/>
    </source>
</evidence>
<dbReference type="Proteomes" id="UP000193685">
    <property type="component" value="Unassembled WGS sequence"/>
</dbReference>
<gene>
    <name evidence="1" type="ORF">BCR37DRAFT_395669</name>
</gene>
<keyword evidence="2" id="KW-1185">Reference proteome</keyword>
<reference evidence="1 2" key="1">
    <citation type="submission" date="2016-07" db="EMBL/GenBank/DDBJ databases">
        <title>Pervasive Adenine N6-methylation of Active Genes in Fungi.</title>
        <authorList>
            <consortium name="DOE Joint Genome Institute"/>
            <person name="Mondo S.J."/>
            <person name="Dannebaum R.O."/>
            <person name="Kuo R.C."/>
            <person name="Labutti K."/>
            <person name="Haridas S."/>
            <person name="Kuo A."/>
            <person name="Salamov A."/>
            <person name="Ahrendt S.R."/>
            <person name="Lipzen A."/>
            <person name="Sullivan W."/>
            <person name="Andreopoulos W.B."/>
            <person name="Clum A."/>
            <person name="Lindquist E."/>
            <person name="Daum C."/>
            <person name="Ramamoorthy G.K."/>
            <person name="Gryganskyi A."/>
            <person name="Culley D."/>
            <person name="Magnuson J.K."/>
            <person name="James T.Y."/>
            <person name="O'Malley M.A."/>
            <person name="Stajich J.E."/>
            <person name="Spatafora J.W."/>
            <person name="Visel A."/>
            <person name="Grigoriev I.V."/>
        </authorList>
    </citation>
    <scope>NUCLEOTIDE SEQUENCE [LARGE SCALE GENOMIC DNA]</scope>
    <source>
        <strain evidence="1 2">12-1054</strain>
    </source>
</reference>